<accession>A0A0A0KCJ9</accession>
<reference evidence="1 2" key="4">
    <citation type="journal article" date="2011" name="BMC Genomics">
        <title>RNA-Seq improves annotation of protein-coding genes in the cucumber genome.</title>
        <authorList>
            <person name="Li Z."/>
            <person name="Zhang Z."/>
            <person name="Yan P."/>
            <person name="Huang S."/>
            <person name="Fei Z."/>
            <person name="Lin K."/>
        </authorList>
    </citation>
    <scope>NUCLEOTIDE SEQUENCE [LARGE SCALE GENOMIC DNA]</scope>
    <source>
        <strain evidence="2">cv. 9930</strain>
    </source>
</reference>
<dbReference type="Proteomes" id="UP000029981">
    <property type="component" value="Chromosome 6"/>
</dbReference>
<reference evidence="1 2" key="1">
    <citation type="journal article" date="2009" name="Nat. Genet.">
        <title>The genome of the cucumber, Cucumis sativus L.</title>
        <authorList>
            <person name="Huang S."/>
            <person name="Li R."/>
            <person name="Zhang Z."/>
            <person name="Li L."/>
            <person name="Gu X."/>
            <person name="Fan W."/>
            <person name="Lucas W.J."/>
            <person name="Wang X."/>
            <person name="Xie B."/>
            <person name="Ni P."/>
            <person name="Ren Y."/>
            <person name="Zhu H."/>
            <person name="Li J."/>
            <person name="Lin K."/>
            <person name="Jin W."/>
            <person name="Fei Z."/>
            <person name="Li G."/>
            <person name="Staub J."/>
            <person name="Kilian A."/>
            <person name="van der Vossen E.A."/>
            <person name="Wu Y."/>
            <person name="Guo J."/>
            <person name="He J."/>
            <person name="Jia Z."/>
            <person name="Ren Y."/>
            <person name="Tian G."/>
            <person name="Lu Y."/>
            <person name="Ruan J."/>
            <person name="Qian W."/>
            <person name="Wang M."/>
            <person name="Huang Q."/>
            <person name="Li B."/>
            <person name="Xuan Z."/>
            <person name="Cao J."/>
            <person name="Asan"/>
            <person name="Wu Z."/>
            <person name="Zhang J."/>
            <person name="Cai Q."/>
            <person name="Bai Y."/>
            <person name="Zhao B."/>
            <person name="Han Y."/>
            <person name="Li Y."/>
            <person name="Li X."/>
            <person name="Wang S."/>
            <person name="Shi Q."/>
            <person name="Liu S."/>
            <person name="Cho W.K."/>
            <person name="Kim J.Y."/>
            <person name="Xu Y."/>
            <person name="Heller-Uszynska K."/>
            <person name="Miao H."/>
            <person name="Cheng Z."/>
            <person name="Zhang S."/>
            <person name="Wu J."/>
            <person name="Yang Y."/>
            <person name="Kang H."/>
            <person name="Li M."/>
            <person name="Liang H."/>
            <person name="Ren X."/>
            <person name="Shi Z."/>
            <person name="Wen M."/>
            <person name="Jian M."/>
            <person name="Yang H."/>
            <person name="Zhang G."/>
            <person name="Yang Z."/>
            <person name="Chen R."/>
            <person name="Liu S."/>
            <person name="Li J."/>
            <person name="Ma L."/>
            <person name="Liu H."/>
            <person name="Zhou Y."/>
            <person name="Zhao J."/>
            <person name="Fang X."/>
            <person name="Li G."/>
            <person name="Fang L."/>
            <person name="Li Y."/>
            <person name="Liu D."/>
            <person name="Zheng H."/>
            <person name="Zhang Y."/>
            <person name="Qin N."/>
            <person name="Li Z."/>
            <person name="Yang G."/>
            <person name="Yang S."/>
            <person name="Bolund L."/>
            <person name="Kristiansen K."/>
            <person name="Zheng H."/>
            <person name="Li S."/>
            <person name="Zhang X."/>
            <person name="Yang H."/>
            <person name="Wang J."/>
            <person name="Sun R."/>
            <person name="Zhang B."/>
            <person name="Jiang S."/>
            <person name="Wang J."/>
            <person name="Du Y."/>
            <person name="Li S."/>
        </authorList>
    </citation>
    <scope>NUCLEOTIDE SEQUENCE [LARGE SCALE GENOMIC DNA]</scope>
    <source>
        <strain evidence="2">cv. 9930</strain>
    </source>
</reference>
<dbReference type="EMBL" id="CM002927">
    <property type="protein sequence ID" value="KGN47273.1"/>
    <property type="molecule type" value="Genomic_DNA"/>
</dbReference>
<evidence type="ECO:0000313" key="1">
    <source>
        <dbReference type="EMBL" id="KGN47273.1"/>
    </source>
</evidence>
<dbReference type="Gramene" id="KGN47273">
    <property type="protein sequence ID" value="KGN47273"/>
    <property type="gene ID" value="Csa_6G240700"/>
</dbReference>
<dbReference type="AlphaFoldDB" id="A0A0A0KCJ9"/>
<evidence type="ECO:0008006" key="3">
    <source>
        <dbReference type="Google" id="ProtNLM"/>
    </source>
</evidence>
<reference evidence="1 2" key="3">
    <citation type="journal article" date="2010" name="BMC Genomics">
        <title>Transcriptome sequencing and comparative analysis of cucumber flowers with different sex types.</title>
        <authorList>
            <person name="Guo S."/>
            <person name="Zheng Y."/>
            <person name="Joung J.G."/>
            <person name="Liu S."/>
            <person name="Zhang Z."/>
            <person name="Crasta O.R."/>
            <person name="Sobral B.W."/>
            <person name="Xu Y."/>
            <person name="Huang S."/>
            <person name="Fei Z."/>
        </authorList>
    </citation>
    <scope>NUCLEOTIDE SEQUENCE [LARGE SCALE GENOMIC DNA]</scope>
    <source>
        <strain evidence="2">cv. 9930</strain>
    </source>
</reference>
<name>A0A0A0KCJ9_CUCSA</name>
<evidence type="ECO:0000313" key="2">
    <source>
        <dbReference type="Proteomes" id="UP000029981"/>
    </source>
</evidence>
<organism evidence="1 2">
    <name type="scientific">Cucumis sativus</name>
    <name type="common">Cucumber</name>
    <dbReference type="NCBI Taxonomy" id="3659"/>
    <lineage>
        <taxon>Eukaryota</taxon>
        <taxon>Viridiplantae</taxon>
        <taxon>Streptophyta</taxon>
        <taxon>Embryophyta</taxon>
        <taxon>Tracheophyta</taxon>
        <taxon>Spermatophyta</taxon>
        <taxon>Magnoliopsida</taxon>
        <taxon>eudicotyledons</taxon>
        <taxon>Gunneridae</taxon>
        <taxon>Pentapetalae</taxon>
        <taxon>rosids</taxon>
        <taxon>fabids</taxon>
        <taxon>Cucurbitales</taxon>
        <taxon>Cucurbitaceae</taxon>
        <taxon>Benincaseae</taxon>
        <taxon>Cucumis</taxon>
    </lineage>
</organism>
<proteinExistence type="predicted"/>
<sequence>MARELSVAKYEKKFTELAKYAMVLVALETERCMQFVNGLRGETRPPIVSITVRNDYAQLVDAAV</sequence>
<protein>
    <recommendedName>
        <fullName evidence="3">Retrotransposon gag domain-containing protein</fullName>
    </recommendedName>
</protein>
<keyword evidence="2" id="KW-1185">Reference proteome</keyword>
<gene>
    <name evidence="1" type="ORF">Csa_6G240700</name>
</gene>
<reference evidence="1 2" key="2">
    <citation type="journal article" date="2009" name="PLoS ONE">
        <title>An integrated genetic and cytogenetic map of the cucumber genome.</title>
        <authorList>
            <person name="Ren Y."/>
            <person name="Zhang Z."/>
            <person name="Liu J."/>
            <person name="Staub J.E."/>
            <person name="Han Y."/>
            <person name="Cheng Z."/>
            <person name="Li X."/>
            <person name="Lu J."/>
            <person name="Miao H."/>
            <person name="Kang H."/>
            <person name="Xie B."/>
            <person name="Gu X."/>
            <person name="Wang X."/>
            <person name="Du Y."/>
            <person name="Jin W."/>
            <person name="Huang S."/>
        </authorList>
    </citation>
    <scope>NUCLEOTIDE SEQUENCE [LARGE SCALE GENOMIC DNA]</scope>
    <source>
        <strain evidence="2">cv. 9930</strain>
    </source>
</reference>